<feature type="transmembrane region" description="Helical" evidence="1">
    <location>
        <begin position="366"/>
        <end position="388"/>
    </location>
</feature>
<accession>A0A1M4XIA7</accession>
<keyword evidence="3" id="KW-1185">Reference proteome</keyword>
<feature type="transmembrane region" description="Helical" evidence="1">
    <location>
        <begin position="201"/>
        <end position="219"/>
    </location>
</feature>
<proteinExistence type="predicted"/>
<sequence length="560" mass="64211">MEFLLLKLLGKFKFIFNYLKVDFETLYRILEIKFKNDRRARTSLYKDYKVEGESKKSQIISFILGVILFGLAPSIAFTLHSIELVSNLSIAVIMILIFLSLVHDFSTVILSTSDKNILGAMPIDMNTLSSVRGTYVTIYLISILVMTIILPTSIGTYIFDYKYIIGMLIVTPLILMFSLSLTILIYSLILKHYDGEKLKDIVNYFQITFLLGSILFYQFGADIIQRSSNVLQNSKAIFILPSTWYSGIFNLLLGEFNIKRLIAFILGSLATILFFIITQKYLLVELEKNLYKFDMGNKSQSVIKKGKLVDLIIKDPVEKSSYIFSKAMFKRDRMLKQKMITGLSTAFIFVAPLIRDVLSGKEQDIVSWFFAVYGIIVFLSTQPQFIAYTSNFKAAYIYEVLPIEDVEPIVKGAIKAVFINFIMPIFILALLIFSIIFKHIGILEYIVAIIMMIFMCLIYVNDMEIKMPFTVDVKTVESSGNGCLSAIKYVMIAIVFGVAHGFIYSQCRDVSNIDLVKIYTYIYFVFIFALIGTTVFYYFKAFKFKRRKIYKGKVSTEHKV</sequence>
<feature type="transmembrane region" description="Helical" evidence="1">
    <location>
        <begin position="518"/>
        <end position="539"/>
    </location>
</feature>
<feature type="transmembrane region" description="Helical" evidence="1">
    <location>
        <begin position="164"/>
        <end position="189"/>
    </location>
</feature>
<feature type="transmembrane region" description="Helical" evidence="1">
    <location>
        <begin position="335"/>
        <end position="354"/>
    </location>
</feature>
<evidence type="ECO:0008006" key="4">
    <source>
        <dbReference type="Google" id="ProtNLM"/>
    </source>
</evidence>
<feature type="transmembrane region" description="Helical" evidence="1">
    <location>
        <begin position="261"/>
        <end position="283"/>
    </location>
</feature>
<name>A0A1M4XIA7_9CLOT</name>
<gene>
    <name evidence="2" type="ORF">SAMN02746091_01417</name>
</gene>
<keyword evidence="1" id="KW-0812">Transmembrane</keyword>
<reference evidence="3" key="1">
    <citation type="submission" date="2016-11" db="EMBL/GenBank/DDBJ databases">
        <authorList>
            <person name="Varghese N."/>
            <person name="Submissions S."/>
        </authorList>
    </citation>
    <scope>NUCLEOTIDE SEQUENCE [LARGE SCALE GENOMIC DNA]</scope>
    <source>
        <strain evidence="3">DSM 10124</strain>
    </source>
</reference>
<dbReference type="AlphaFoldDB" id="A0A1M4XIA7"/>
<dbReference type="RefSeq" id="WP_073248681.1">
    <property type="nucleotide sequence ID" value="NZ_FQVG01000024.1"/>
</dbReference>
<feature type="transmembrane region" description="Helical" evidence="1">
    <location>
        <begin position="417"/>
        <end position="436"/>
    </location>
</feature>
<feature type="transmembrane region" description="Helical" evidence="1">
    <location>
        <begin position="88"/>
        <end position="112"/>
    </location>
</feature>
<dbReference type="EMBL" id="FQVG01000024">
    <property type="protein sequence ID" value="SHE93106.1"/>
    <property type="molecule type" value="Genomic_DNA"/>
</dbReference>
<feature type="transmembrane region" description="Helical" evidence="1">
    <location>
        <begin position="59"/>
        <end position="82"/>
    </location>
</feature>
<evidence type="ECO:0000256" key="1">
    <source>
        <dbReference type="SAM" id="Phobius"/>
    </source>
</evidence>
<organism evidence="2 3">
    <name type="scientific">Caloramator proteoclasticus DSM 10124</name>
    <dbReference type="NCBI Taxonomy" id="1121262"/>
    <lineage>
        <taxon>Bacteria</taxon>
        <taxon>Bacillati</taxon>
        <taxon>Bacillota</taxon>
        <taxon>Clostridia</taxon>
        <taxon>Eubacteriales</taxon>
        <taxon>Clostridiaceae</taxon>
        <taxon>Caloramator</taxon>
    </lineage>
</organism>
<keyword evidence="1" id="KW-0472">Membrane</keyword>
<keyword evidence="1" id="KW-1133">Transmembrane helix</keyword>
<dbReference type="Proteomes" id="UP000184423">
    <property type="component" value="Unassembled WGS sequence"/>
</dbReference>
<feature type="transmembrane region" description="Helical" evidence="1">
    <location>
        <begin position="486"/>
        <end position="506"/>
    </location>
</feature>
<evidence type="ECO:0000313" key="3">
    <source>
        <dbReference type="Proteomes" id="UP000184423"/>
    </source>
</evidence>
<feature type="transmembrane region" description="Helical" evidence="1">
    <location>
        <begin position="133"/>
        <end position="158"/>
    </location>
</feature>
<evidence type="ECO:0000313" key="2">
    <source>
        <dbReference type="EMBL" id="SHE93106.1"/>
    </source>
</evidence>
<protein>
    <recommendedName>
        <fullName evidence="4">ABC-2 type transport system permease protein</fullName>
    </recommendedName>
</protein>
<feature type="transmembrane region" description="Helical" evidence="1">
    <location>
        <begin position="442"/>
        <end position="460"/>
    </location>
</feature>